<reference evidence="9" key="1">
    <citation type="submission" date="2016-11" db="EMBL/GenBank/DDBJ databases">
        <authorList>
            <person name="Panda P."/>
            <person name="Visnovsky S."/>
            <person name="Pitman A."/>
        </authorList>
    </citation>
    <scope>NUCLEOTIDE SEQUENCE [LARGE SCALE GENOMIC DNA]</scope>
    <source>
        <strain evidence="9">ICMP 9972</strain>
    </source>
</reference>
<protein>
    <recommendedName>
        <fullName evidence="7">Lysozyme</fullName>
        <ecNumber evidence="7">3.2.1.17</ecNumber>
    </recommendedName>
</protein>
<organism evidence="8 9">
    <name type="scientific">Pectobacterium actinidiae</name>
    <dbReference type="NCBI Taxonomy" id="1507808"/>
    <lineage>
        <taxon>Bacteria</taxon>
        <taxon>Pseudomonadati</taxon>
        <taxon>Pseudomonadota</taxon>
        <taxon>Gammaproteobacteria</taxon>
        <taxon>Enterobacterales</taxon>
        <taxon>Pectobacteriaceae</taxon>
        <taxon>Pectobacterium</taxon>
    </lineage>
</organism>
<dbReference type="HAMAP" id="MF_04110">
    <property type="entry name" value="ENDOLYSIN_T4"/>
    <property type="match status" value="1"/>
</dbReference>
<dbReference type="AlphaFoldDB" id="A0A1V2R8Z9"/>
<dbReference type="InterPro" id="IPR002196">
    <property type="entry name" value="Glyco_hydro_24"/>
</dbReference>
<dbReference type="Proteomes" id="UP000189286">
    <property type="component" value="Unassembled WGS sequence"/>
</dbReference>
<dbReference type="CDD" id="cd00737">
    <property type="entry name" value="lyz_endolysin_autolysin"/>
    <property type="match status" value="1"/>
</dbReference>
<keyword evidence="2 7" id="KW-0929">Antimicrobial</keyword>
<proteinExistence type="inferred from homology"/>
<evidence type="ECO:0000313" key="9">
    <source>
        <dbReference type="Proteomes" id="UP000189286"/>
    </source>
</evidence>
<dbReference type="EMBL" id="MPUJ01000001">
    <property type="protein sequence ID" value="ONK08821.1"/>
    <property type="molecule type" value="Genomic_DNA"/>
</dbReference>
<dbReference type="GO" id="GO:0031640">
    <property type="term" value="P:killing of cells of another organism"/>
    <property type="evidence" value="ECO:0007669"/>
    <property type="project" value="UniProtKB-KW"/>
</dbReference>
<keyword evidence="3 7" id="KW-0081">Bacteriolytic enzyme</keyword>
<evidence type="ECO:0000256" key="2">
    <source>
        <dbReference type="ARBA" id="ARBA00022529"/>
    </source>
</evidence>
<dbReference type="GO" id="GO:0009253">
    <property type="term" value="P:peptidoglycan catabolic process"/>
    <property type="evidence" value="ECO:0007669"/>
    <property type="project" value="InterPro"/>
</dbReference>
<dbReference type="GO" id="GO:0003796">
    <property type="term" value="F:lysozyme activity"/>
    <property type="evidence" value="ECO:0007669"/>
    <property type="project" value="UniProtKB-EC"/>
</dbReference>
<evidence type="ECO:0000313" key="8">
    <source>
        <dbReference type="EMBL" id="ONK08821.1"/>
    </source>
</evidence>
<name>A0A1V2R8Z9_9GAMM</name>
<accession>A0A1V2R8Z9</accession>
<dbReference type="Gene3D" id="1.10.530.40">
    <property type="match status" value="1"/>
</dbReference>
<evidence type="ECO:0000256" key="3">
    <source>
        <dbReference type="ARBA" id="ARBA00022638"/>
    </source>
</evidence>
<dbReference type="Pfam" id="PF00959">
    <property type="entry name" value="Phage_lysozyme"/>
    <property type="match status" value="1"/>
</dbReference>
<evidence type="ECO:0000256" key="5">
    <source>
        <dbReference type="ARBA" id="ARBA00023200"/>
    </source>
</evidence>
<dbReference type="PANTHER" id="PTHR38107:SF3">
    <property type="entry name" value="LYSOZYME RRRD-RELATED"/>
    <property type="match status" value="1"/>
</dbReference>
<keyword evidence="6 7" id="KW-0326">Glycosidase</keyword>
<comment type="similarity">
    <text evidence="7">Belongs to the glycosyl hydrolase 24 family.</text>
</comment>
<evidence type="ECO:0000256" key="6">
    <source>
        <dbReference type="ARBA" id="ARBA00023295"/>
    </source>
</evidence>
<keyword evidence="4 7" id="KW-0378">Hydrolase</keyword>
<evidence type="ECO:0000256" key="1">
    <source>
        <dbReference type="ARBA" id="ARBA00000632"/>
    </source>
</evidence>
<dbReference type="RefSeq" id="WP_039355303.1">
    <property type="nucleotide sequence ID" value="NZ_JRMH01000001.1"/>
</dbReference>
<dbReference type="SUPFAM" id="SSF53955">
    <property type="entry name" value="Lysozyme-like"/>
    <property type="match status" value="1"/>
</dbReference>
<dbReference type="EC" id="3.2.1.17" evidence="7"/>
<keyword evidence="5" id="KW-1035">Host cytoplasm</keyword>
<dbReference type="OrthoDB" id="8141296at2"/>
<sequence length="153" mass="17066">MANIPDTINEAGLDLIKSFEGLKLTKYLDTAGRWTIGYGHLILPHENFDNGITLQEADLLLRQDLKTAEAGVQHYVNVDLNGNQFGALTSFTYNLGVESLETSTLLRLLNQGNYNAAADQFPRWDKDGEQVVEGLLRRREAEKALFLQSITPS</sequence>
<dbReference type="InterPro" id="IPR023346">
    <property type="entry name" value="Lysozyme-like_dom_sf"/>
</dbReference>
<dbReference type="InterPro" id="IPR023347">
    <property type="entry name" value="Lysozyme_dom_sf"/>
</dbReference>
<evidence type="ECO:0000256" key="4">
    <source>
        <dbReference type="ARBA" id="ARBA00022801"/>
    </source>
</evidence>
<comment type="catalytic activity">
    <reaction evidence="1 7">
        <text>Hydrolysis of (1-&gt;4)-beta-linkages between N-acetylmuramic acid and N-acetyl-D-glucosamine residues in a peptidoglycan and between N-acetyl-D-glucosamine residues in chitodextrins.</text>
        <dbReference type="EC" id="3.2.1.17"/>
    </reaction>
</comment>
<dbReference type="PANTHER" id="PTHR38107">
    <property type="match status" value="1"/>
</dbReference>
<dbReference type="InterPro" id="IPR033907">
    <property type="entry name" value="Endolysin_autolysin"/>
</dbReference>
<dbReference type="GO" id="GO:0042742">
    <property type="term" value="P:defense response to bacterium"/>
    <property type="evidence" value="ECO:0007669"/>
    <property type="project" value="UniProtKB-KW"/>
</dbReference>
<dbReference type="InterPro" id="IPR034690">
    <property type="entry name" value="Endolysin_T4_type"/>
</dbReference>
<evidence type="ECO:0000256" key="7">
    <source>
        <dbReference type="RuleBase" id="RU003788"/>
    </source>
</evidence>
<gene>
    <name evidence="8" type="ORF">BSK71_00895</name>
</gene>
<comment type="caution">
    <text evidence="8">The sequence shown here is derived from an EMBL/GenBank/DDBJ whole genome shotgun (WGS) entry which is preliminary data.</text>
</comment>
<dbReference type="InterPro" id="IPR051018">
    <property type="entry name" value="Bacteriophage_GH24"/>
</dbReference>
<dbReference type="GO" id="GO:0016998">
    <property type="term" value="P:cell wall macromolecule catabolic process"/>
    <property type="evidence" value="ECO:0007669"/>
    <property type="project" value="InterPro"/>
</dbReference>